<sequence>MENIITKNFVEAAENHYKEGVQQEPDNEVAEECLRMCLILEKKDAPYTFFEDPIIDLVKNYVVDTFDMGMIHFYDYDDLSSDENFIVFGSDGSGELIAIHKKSNKIYMIDGYFEEICVLCNSSEDFLNNLLKIGNANIKKVSNEEKNCLGKEIAVNPTSLGYYLNALSARIN</sequence>
<dbReference type="SUPFAM" id="SSF160631">
    <property type="entry name" value="SMI1/KNR4-like"/>
    <property type="match status" value="1"/>
</dbReference>
<comment type="caution">
    <text evidence="1">The sequence shown here is derived from an EMBL/GenBank/DDBJ whole genome shotgun (WGS) entry which is preliminary data.</text>
</comment>
<dbReference type="RefSeq" id="WP_235132095.1">
    <property type="nucleotide sequence ID" value="NZ_JACSGT010000002.1"/>
</dbReference>
<dbReference type="Proteomes" id="UP001430374">
    <property type="component" value="Unassembled WGS sequence"/>
</dbReference>
<gene>
    <name evidence="1" type="ORF">H9Q08_15445</name>
</gene>
<name>A0ABS9CBH9_9FLAO</name>
<keyword evidence="2" id="KW-1185">Reference proteome</keyword>
<protein>
    <submittedName>
        <fullName evidence="1">SMI1/KNR4 family protein</fullName>
    </submittedName>
</protein>
<dbReference type="EMBL" id="JACSGT010000002">
    <property type="protein sequence ID" value="MCF2220681.1"/>
    <property type="molecule type" value="Genomic_DNA"/>
</dbReference>
<evidence type="ECO:0000313" key="2">
    <source>
        <dbReference type="Proteomes" id="UP001430374"/>
    </source>
</evidence>
<dbReference type="Gene3D" id="3.40.1580.10">
    <property type="entry name" value="SMI1/KNR4-like"/>
    <property type="match status" value="1"/>
</dbReference>
<evidence type="ECO:0000313" key="1">
    <source>
        <dbReference type="EMBL" id="MCF2220681.1"/>
    </source>
</evidence>
<dbReference type="InterPro" id="IPR037883">
    <property type="entry name" value="Knr4/Smi1-like_sf"/>
</dbReference>
<proteinExistence type="predicted"/>
<accession>A0ABS9CBH9</accession>
<reference evidence="1" key="1">
    <citation type="submission" date="2021-08" db="EMBL/GenBank/DDBJ databases">
        <title>Complete genome sequence of Chryseobacterium sp strain PS-8.</title>
        <authorList>
            <person name="Das S.K."/>
        </authorList>
    </citation>
    <scope>NUCLEOTIDE SEQUENCE</scope>
    <source>
        <strain evidence="1">PS-8</strain>
    </source>
</reference>
<organism evidence="1 2">
    <name type="scientific">Chryseobacterium indicum</name>
    <dbReference type="NCBI Taxonomy" id="2766954"/>
    <lineage>
        <taxon>Bacteria</taxon>
        <taxon>Pseudomonadati</taxon>
        <taxon>Bacteroidota</taxon>
        <taxon>Flavobacteriia</taxon>
        <taxon>Flavobacteriales</taxon>
        <taxon>Weeksellaceae</taxon>
        <taxon>Chryseobacterium group</taxon>
        <taxon>Chryseobacterium</taxon>
    </lineage>
</organism>